<reference evidence="1 2" key="1">
    <citation type="journal article" date="2018" name="Mol. Plant">
        <title>The genome of Artemisia annua provides insight into the evolution of Asteraceae family and artemisinin biosynthesis.</title>
        <authorList>
            <person name="Shen Q."/>
            <person name="Zhang L."/>
            <person name="Liao Z."/>
            <person name="Wang S."/>
            <person name="Yan T."/>
            <person name="Shi P."/>
            <person name="Liu M."/>
            <person name="Fu X."/>
            <person name="Pan Q."/>
            <person name="Wang Y."/>
            <person name="Lv Z."/>
            <person name="Lu X."/>
            <person name="Zhang F."/>
            <person name="Jiang W."/>
            <person name="Ma Y."/>
            <person name="Chen M."/>
            <person name="Hao X."/>
            <person name="Li L."/>
            <person name="Tang Y."/>
            <person name="Lv G."/>
            <person name="Zhou Y."/>
            <person name="Sun X."/>
            <person name="Brodelius P.E."/>
            <person name="Rose J.K.C."/>
            <person name="Tang K."/>
        </authorList>
    </citation>
    <scope>NUCLEOTIDE SEQUENCE [LARGE SCALE GENOMIC DNA]</scope>
    <source>
        <strain evidence="2">cv. Huhao1</strain>
        <tissue evidence="1">Leaf</tissue>
    </source>
</reference>
<dbReference type="EMBL" id="PKPP01005155">
    <property type="protein sequence ID" value="PWA61227.1"/>
    <property type="molecule type" value="Genomic_DNA"/>
</dbReference>
<comment type="caution">
    <text evidence="1">The sequence shown here is derived from an EMBL/GenBank/DDBJ whole genome shotgun (WGS) entry which is preliminary data.</text>
</comment>
<proteinExistence type="predicted"/>
<organism evidence="1 2">
    <name type="scientific">Artemisia annua</name>
    <name type="common">Sweet wormwood</name>
    <dbReference type="NCBI Taxonomy" id="35608"/>
    <lineage>
        <taxon>Eukaryota</taxon>
        <taxon>Viridiplantae</taxon>
        <taxon>Streptophyta</taxon>
        <taxon>Embryophyta</taxon>
        <taxon>Tracheophyta</taxon>
        <taxon>Spermatophyta</taxon>
        <taxon>Magnoliopsida</taxon>
        <taxon>eudicotyledons</taxon>
        <taxon>Gunneridae</taxon>
        <taxon>Pentapetalae</taxon>
        <taxon>asterids</taxon>
        <taxon>campanulids</taxon>
        <taxon>Asterales</taxon>
        <taxon>Asteraceae</taxon>
        <taxon>Asteroideae</taxon>
        <taxon>Anthemideae</taxon>
        <taxon>Artemisiinae</taxon>
        <taxon>Artemisia</taxon>
    </lineage>
</organism>
<sequence>MTISHDSTKKDLINRRLWVKSNLDVYLSEMRKDSKRRRITQIYSHYITSEFLIPVIYKTSSSVLCLHGYSFTDNFKYRNHMQNHASQPRFVG</sequence>
<keyword evidence="2" id="KW-1185">Reference proteome</keyword>
<gene>
    <name evidence="1" type="ORF">CTI12_AA367510</name>
</gene>
<protein>
    <submittedName>
        <fullName evidence="1">DnaJ domain-containing protein</fullName>
    </submittedName>
</protein>
<evidence type="ECO:0000313" key="2">
    <source>
        <dbReference type="Proteomes" id="UP000245207"/>
    </source>
</evidence>
<dbReference type="Proteomes" id="UP000245207">
    <property type="component" value="Unassembled WGS sequence"/>
</dbReference>
<dbReference type="OrthoDB" id="10250354at2759"/>
<dbReference type="AlphaFoldDB" id="A0A2U1MIZ9"/>
<accession>A0A2U1MIZ9</accession>
<evidence type="ECO:0000313" key="1">
    <source>
        <dbReference type="EMBL" id="PWA61227.1"/>
    </source>
</evidence>
<name>A0A2U1MIZ9_ARTAN</name>